<keyword evidence="8 10" id="KW-0239">DNA-directed DNA polymerase</keyword>
<comment type="subcellular location">
    <subcellularLocation>
        <location evidence="1 10">Cytoplasm</location>
    </subcellularLocation>
</comment>
<dbReference type="GO" id="GO:0009360">
    <property type="term" value="C:DNA polymerase III complex"/>
    <property type="evidence" value="ECO:0007669"/>
    <property type="project" value="InterPro"/>
</dbReference>
<dbReference type="InterPro" id="IPR022634">
    <property type="entry name" value="DNA_polIII_beta_N"/>
</dbReference>
<dbReference type="Gene3D" id="3.70.10.10">
    <property type="match status" value="1"/>
</dbReference>
<evidence type="ECO:0000259" key="12">
    <source>
        <dbReference type="Pfam" id="PF02767"/>
    </source>
</evidence>
<dbReference type="InterPro" id="IPR001001">
    <property type="entry name" value="DNA_polIII_beta"/>
</dbReference>
<evidence type="ECO:0000313" key="15">
    <source>
        <dbReference type="Proteomes" id="UP000524492"/>
    </source>
</evidence>
<evidence type="ECO:0000313" key="14">
    <source>
        <dbReference type="EMBL" id="MBB4192759.1"/>
    </source>
</evidence>
<keyword evidence="15" id="KW-1185">Reference proteome</keyword>
<keyword evidence="4 10" id="KW-0963">Cytoplasm</keyword>
<evidence type="ECO:0000256" key="2">
    <source>
        <dbReference type="ARBA" id="ARBA00010752"/>
    </source>
</evidence>
<dbReference type="PANTHER" id="PTHR30478">
    <property type="entry name" value="DNA POLYMERASE III SUBUNIT BETA"/>
    <property type="match status" value="1"/>
</dbReference>
<protein>
    <recommendedName>
        <fullName evidence="3 10">Beta sliding clamp</fullName>
    </recommendedName>
</protein>
<dbReference type="Gene3D" id="3.10.150.10">
    <property type="entry name" value="DNA Polymerase III, subunit A, domain 2"/>
    <property type="match status" value="1"/>
</dbReference>
<dbReference type="InterPro" id="IPR022635">
    <property type="entry name" value="DNA_polIII_beta_C"/>
</dbReference>
<dbReference type="EMBL" id="JACIFV010000009">
    <property type="protein sequence ID" value="MBB4192759.1"/>
    <property type="molecule type" value="Genomic_DNA"/>
</dbReference>
<comment type="similarity">
    <text evidence="2 10">Belongs to the beta sliding clamp family.</text>
</comment>
<dbReference type="Pfam" id="PF02768">
    <property type="entry name" value="DNA_pol3_beta_3"/>
    <property type="match status" value="1"/>
</dbReference>
<evidence type="ECO:0000256" key="6">
    <source>
        <dbReference type="ARBA" id="ARBA00022695"/>
    </source>
</evidence>
<dbReference type="GO" id="GO:0003887">
    <property type="term" value="F:DNA-directed DNA polymerase activity"/>
    <property type="evidence" value="ECO:0007669"/>
    <property type="project" value="UniProtKB-UniRule"/>
</dbReference>
<evidence type="ECO:0000256" key="7">
    <source>
        <dbReference type="ARBA" id="ARBA00022705"/>
    </source>
</evidence>
<dbReference type="PIRSF" id="PIRSF000804">
    <property type="entry name" value="DNA_pol_III_b"/>
    <property type="match status" value="1"/>
</dbReference>
<comment type="subunit">
    <text evidence="10">Forms a ring-shaped head-to-tail homodimer around DNA.</text>
</comment>
<dbReference type="GO" id="GO:0005737">
    <property type="term" value="C:cytoplasm"/>
    <property type="evidence" value="ECO:0007669"/>
    <property type="project" value="UniProtKB-SubCell"/>
</dbReference>
<evidence type="ECO:0000256" key="3">
    <source>
        <dbReference type="ARBA" id="ARBA00021035"/>
    </source>
</evidence>
<evidence type="ECO:0000259" key="13">
    <source>
        <dbReference type="Pfam" id="PF02768"/>
    </source>
</evidence>
<dbReference type="InterPro" id="IPR046938">
    <property type="entry name" value="DNA_clamp_sf"/>
</dbReference>
<evidence type="ECO:0000256" key="8">
    <source>
        <dbReference type="ARBA" id="ARBA00022932"/>
    </source>
</evidence>
<feature type="domain" description="DNA polymerase III beta sliding clamp N-terminal" evidence="11">
    <location>
        <begin position="15"/>
        <end position="131"/>
    </location>
</feature>
<reference evidence="14 15" key="1">
    <citation type="submission" date="2020-08" db="EMBL/GenBank/DDBJ databases">
        <title>Genomic Encyclopedia of Type Strains, Phase IV (KMG-V): Genome sequencing to study the core and pangenomes of soil and plant-associated prokaryotes.</title>
        <authorList>
            <person name="Whitman W."/>
        </authorList>
    </citation>
    <scope>NUCLEOTIDE SEQUENCE [LARGE SCALE GENOMIC DNA]</scope>
    <source>
        <strain evidence="14 15">SEMIA 4074</strain>
    </source>
</reference>
<feature type="domain" description="DNA polymerase III beta sliding clamp C-terminal" evidence="13">
    <location>
        <begin position="249"/>
        <end position="366"/>
    </location>
</feature>
<evidence type="ECO:0000259" key="11">
    <source>
        <dbReference type="Pfam" id="PF00712"/>
    </source>
</evidence>
<evidence type="ECO:0000256" key="4">
    <source>
        <dbReference type="ARBA" id="ARBA00022490"/>
    </source>
</evidence>
<dbReference type="Proteomes" id="UP000524492">
    <property type="component" value="Unassembled WGS sequence"/>
</dbReference>
<evidence type="ECO:0000256" key="10">
    <source>
        <dbReference type="PIRNR" id="PIRNR000804"/>
    </source>
</evidence>
<feature type="domain" description="DNA polymerase III beta sliding clamp central" evidence="12">
    <location>
        <begin position="144"/>
        <end position="246"/>
    </location>
</feature>
<evidence type="ECO:0000256" key="9">
    <source>
        <dbReference type="ARBA" id="ARBA00023125"/>
    </source>
</evidence>
<organism evidence="14 15">
    <name type="scientific">Rhizobium aethiopicum</name>
    <dbReference type="NCBI Taxonomy" id="1138170"/>
    <lineage>
        <taxon>Bacteria</taxon>
        <taxon>Pseudomonadati</taxon>
        <taxon>Pseudomonadota</taxon>
        <taxon>Alphaproteobacteria</taxon>
        <taxon>Hyphomicrobiales</taxon>
        <taxon>Rhizobiaceae</taxon>
        <taxon>Rhizobium/Agrobacterium group</taxon>
        <taxon>Rhizobium</taxon>
    </lineage>
</organism>
<keyword evidence="6 10" id="KW-0548">Nucleotidyltransferase</keyword>
<gene>
    <name evidence="14" type="ORF">GGD53_002919</name>
</gene>
<evidence type="ECO:0000256" key="1">
    <source>
        <dbReference type="ARBA" id="ARBA00004496"/>
    </source>
</evidence>
<dbReference type="Pfam" id="PF02767">
    <property type="entry name" value="DNA_pol3_beta_2"/>
    <property type="match status" value="1"/>
</dbReference>
<dbReference type="GO" id="GO:0008408">
    <property type="term" value="F:3'-5' exonuclease activity"/>
    <property type="evidence" value="ECO:0007669"/>
    <property type="project" value="InterPro"/>
</dbReference>
<dbReference type="SMART" id="SM00480">
    <property type="entry name" value="POL3Bc"/>
    <property type="match status" value="1"/>
</dbReference>
<evidence type="ECO:0000256" key="5">
    <source>
        <dbReference type="ARBA" id="ARBA00022679"/>
    </source>
</evidence>
<dbReference type="PANTHER" id="PTHR30478:SF0">
    <property type="entry name" value="BETA SLIDING CLAMP"/>
    <property type="match status" value="1"/>
</dbReference>
<proteinExistence type="inferred from homology"/>
<name>A0A7W6MI03_9HYPH</name>
<dbReference type="Pfam" id="PF00712">
    <property type="entry name" value="DNA_pol3_beta"/>
    <property type="match status" value="1"/>
</dbReference>
<accession>A0A7W6MI03</accession>
<dbReference type="SUPFAM" id="SSF55979">
    <property type="entry name" value="DNA clamp"/>
    <property type="match status" value="3"/>
</dbReference>
<dbReference type="GO" id="GO:0006271">
    <property type="term" value="P:DNA strand elongation involved in DNA replication"/>
    <property type="evidence" value="ECO:0007669"/>
    <property type="project" value="TreeGrafter"/>
</dbReference>
<dbReference type="InterPro" id="IPR022637">
    <property type="entry name" value="DNA_polIII_beta_cen"/>
</dbReference>
<keyword evidence="7 10" id="KW-0235">DNA replication</keyword>
<keyword evidence="5 10" id="KW-0808">Transferase</keyword>
<comment type="function">
    <text evidence="10">Confers DNA tethering and processivity to DNA polymerases and other proteins. Acts as a clamp, forming a ring around DNA (a reaction catalyzed by the clamp-loading complex) which diffuses in an ATP-independent manner freely and bidirectionally along dsDNA. Initially characterized for its ability to contact the catalytic subunit of DNA polymerase III (Pol III), a complex, multichain enzyme responsible for most of the replicative synthesis in bacteria; Pol III exhibits 3'-5' exonuclease proofreading activity. The beta chain is required for initiation of replication as well as for processivity of DNA replication.</text>
</comment>
<comment type="caution">
    <text evidence="14">The sequence shown here is derived from an EMBL/GenBank/DDBJ whole genome shotgun (WGS) entry which is preliminary data.</text>
</comment>
<dbReference type="GO" id="GO:0003677">
    <property type="term" value="F:DNA binding"/>
    <property type="evidence" value="ECO:0007669"/>
    <property type="project" value="UniProtKB-UniRule"/>
</dbReference>
<sequence>MATTMRHPPQEEITMQLTISRTELARVVGAVGKVVEARTTIPILSNILLAAEGERLHITGTDLDIQATASAEATIVKPGSLTVSAKLLGDIARKAGNDTMELSLDGDKLSVKSGRSKFALNTLPASDFPDLKDGKYDASFEVDLAALVAPTAFAISTEETRYYLNGVFLHLHEDELRAVATDGHRLSRHQVDYPGEGRFNGVIVPRKTVGMLPKGKVNVSVGEAKIRIASGDFVLTSKLIDGTFPDYERVIPRSNENRVVVDRDAFMKAADRVATVSSERGRAIKLSIAPGSVGFTVNNADAIATDEIEAGYSGEPIEIGFNALYLREILSVLPAGDVVLKLRDGGSPAVITGTADGWDGVLMPMRV</sequence>
<dbReference type="NCBIfam" id="TIGR00663">
    <property type="entry name" value="dnan"/>
    <property type="match status" value="1"/>
</dbReference>
<dbReference type="AlphaFoldDB" id="A0A7W6MI03"/>
<dbReference type="CDD" id="cd00140">
    <property type="entry name" value="beta_clamp"/>
    <property type="match status" value="1"/>
</dbReference>
<keyword evidence="9" id="KW-0238">DNA-binding</keyword>